<proteinExistence type="predicted"/>
<dbReference type="Proteomes" id="UP000036458">
    <property type="component" value="Chromosome"/>
</dbReference>
<dbReference type="KEGG" id="ruf:TH63_00295"/>
<organism evidence="1 2">
    <name type="scientific">Rufibacter radiotolerans</name>
    <dbReference type="NCBI Taxonomy" id="1379910"/>
    <lineage>
        <taxon>Bacteria</taxon>
        <taxon>Pseudomonadati</taxon>
        <taxon>Bacteroidota</taxon>
        <taxon>Cytophagia</taxon>
        <taxon>Cytophagales</taxon>
        <taxon>Hymenobacteraceae</taxon>
        <taxon>Rufibacter</taxon>
    </lineage>
</organism>
<dbReference type="OrthoDB" id="894007at2"/>
<evidence type="ECO:0000313" key="1">
    <source>
        <dbReference type="EMBL" id="AKQ44427.1"/>
    </source>
</evidence>
<dbReference type="AlphaFoldDB" id="A0A0H4VKL6"/>
<evidence type="ECO:0000313" key="2">
    <source>
        <dbReference type="Proteomes" id="UP000036458"/>
    </source>
</evidence>
<name>A0A0H4VKL6_9BACT</name>
<dbReference type="EMBL" id="CP010777">
    <property type="protein sequence ID" value="AKQ44427.1"/>
    <property type="molecule type" value="Genomic_DNA"/>
</dbReference>
<dbReference type="RefSeq" id="WP_048919164.1">
    <property type="nucleotide sequence ID" value="NZ_CP010777.1"/>
</dbReference>
<accession>A0A0H4VKL6</accession>
<protein>
    <submittedName>
        <fullName evidence="1">Uncharacterized protein</fullName>
    </submittedName>
</protein>
<sequence length="219" mass="24656">MFNLAWGNLTIGKSKNKSDAGVLNKKEYFDRVNYVRTASGLRKALMEQKHLSSNTSAPIDFKGLAFGATIRAAKQILGKPELHANKEEEVSGHEVLFYFSSLGSARVTECLHFLNGRFIMAQTIIKRPKPEKTKAVLASVLEQYGLLKDITEGITPEGFFPVCDQSRNRIEVHYAFDLMLTYVTGDADVFSLVEAAPAQEWYKGSFLRNAFREHLVRYV</sequence>
<keyword evidence="2" id="KW-1185">Reference proteome</keyword>
<dbReference type="PATRIC" id="fig|1379910.4.peg.63"/>
<reference evidence="1 2" key="1">
    <citation type="submission" date="2015-01" db="EMBL/GenBank/DDBJ databases">
        <title>Rufibacter sp./DG31D/ whole genome sequencing.</title>
        <authorList>
            <person name="Kim M.K."/>
            <person name="Srinivasan S."/>
            <person name="Lee J.-J."/>
        </authorList>
    </citation>
    <scope>NUCLEOTIDE SEQUENCE [LARGE SCALE GENOMIC DNA]</scope>
    <source>
        <strain evidence="1 2">DG31D</strain>
    </source>
</reference>
<gene>
    <name evidence="1" type="ORF">TH63_00295</name>
</gene>